<dbReference type="PANTHER" id="PTHR43711:SF26">
    <property type="entry name" value="SENSOR HISTIDINE KINASE RCSC"/>
    <property type="match status" value="1"/>
</dbReference>
<dbReference type="InterPro" id="IPR003661">
    <property type="entry name" value="HisK_dim/P_dom"/>
</dbReference>
<dbReference type="SUPFAM" id="SSF55874">
    <property type="entry name" value="ATPase domain of HSP90 chaperone/DNA topoisomerase II/histidine kinase"/>
    <property type="match status" value="1"/>
</dbReference>
<protein>
    <recommendedName>
        <fullName evidence="2">histidine kinase</fullName>
        <ecNumber evidence="2">2.7.13.3</ecNumber>
    </recommendedName>
</protein>
<reference evidence="8 9" key="1">
    <citation type="submission" date="2020-08" db="EMBL/GenBank/DDBJ databases">
        <title>Complete genome sequence of Raphidiopsis curvispora isolated from drinking water reservoir in South Korea.</title>
        <authorList>
            <person name="Jeong J."/>
        </authorList>
    </citation>
    <scope>NUCLEOTIDE SEQUENCE [LARGE SCALE GENOMIC DNA]</scope>
    <source>
        <strain evidence="8 9">GIHE-G1</strain>
    </source>
</reference>
<dbReference type="SMART" id="SM00388">
    <property type="entry name" value="HisKA"/>
    <property type="match status" value="1"/>
</dbReference>
<keyword evidence="6" id="KW-0472">Membrane</keyword>
<dbReference type="Gene3D" id="3.30.565.10">
    <property type="entry name" value="Histidine kinase-like ATPase, C-terminal domain"/>
    <property type="match status" value="1"/>
</dbReference>
<organism evidence="8 9">
    <name type="scientific">Cylindrospermopsis curvispora GIHE-G1</name>
    <dbReference type="NCBI Taxonomy" id="2666332"/>
    <lineage>
        <taxon>Bacteria</taxon>
        <taxon>Bacillati</taxon>
        <taxon>Cyanobacteriota</taxon>
        <taxon>Cyanophyceae</taxon>
        <taxon>Nostocales</taxon>
        <taxon>Aphanizomenonaceae</taxon>
        <taxon>Cylindrospermopsis</taxon>
    </lineage>
</organism>
<dbReference type="Pfam" id="PF00512">
    <property type="entry name" value="HisKA"/>
    <property type="match status" value="1"/>
</dbReference>
<evidence type="ECO:0000256" key="2">
    <source>
        <dbReference type="ARBA" id="ARBA00012438"/>
    </source>
</evidence>
<dbReference type="KEGG" id="ccur:IAR63_10935"/>
<evidence type="ECO:0000256" key="3">
    <source>
        <dbReference type="ARBA" id="ARBA00022679"/>
    </source>
</evidence>
<evidence type="ECO:0000313" key="8">
    <source>
        <dbReference type="EMBL" id="QNP28436.1"/>
    </source>
</evidence>
<dbReference type="InterPro" id="IPR036097">
    <property type="entry name" value="HisK_dim/P_sf"/>
</dbReference>
<dbReference type="EC" id="2.7.13.3" evidence="2"/>
<dbReference type="InterPro" id="IPR050736">
    <property type="entry name" value="Sensor_HK_Regulatory"/>
</dbReference>
<dbReference type="CDD" id="cd00082">
    <property type="entry name" value="HisKA"/>
    <property type="match status" value="1"/>
</dbReference>
<dbReference type="SUPFAM" id="SSF47384">
    <property type="entry name" value="Homodimeric domain of signal transducing histidine kinase"/>
    <property type="match status" value="1"/>
</dbReference>
<dbReference type="PANTHER" id="PTHR43711">
    <property type="entry name" value="TWO-COMPONENT HISTIDINE KINASE"/>
    <property type="match status" value="1"/>
</dbReference>
<evidence type="ECO:0000256" key="4">
    <source>
        <dbReference type="ARBA" id="ARBA00022777"/>
    </source>
</evidence>
<evidence type="ECO:0000256" key="1">
    <source>
        <dbReference type="ARBA" id="ARBA00000085"/>
    </source>
</evidence>
<keyword evidence="6" id="KW-0812">Transmembrane</keyword>
<keyword evidence="9" id="KW-1185">Reference proteome</keyword>
<dbReference type="PROSITE" id="PS50109">
    <property type="entry name" value="HIS_KIN"/>
    <property type="match status" value="1"/>
</dbReference>
<dbReference type="AlphaFoldDB" id="A0A7H0EXC0"/>
<dbReference type="EMBL" id="CP060822">
    <property type="protein sequence ID" value="QNP28436.1"/>
    <property type="molecule type" value="Genomic_DNA"/>
</dbReference>
<dbReference type="Proteomes" id="UP000516013">
    <property type="component" value="Chromosome"/>
</dbReference>
<dbReference type="Gene3D" id="1.10.287.130">
    <property type="match status" value="1"/>
</dbReference>
<evidence type="ECO:0000256" key="5">
    <source>
        <dbReference type="ARBA" id="ARBA00023012"/>
    </source>
</evidence>
<sequence>MVKVIALIAKGEGWVLYLYFDYEKPMNFTNFLYLAIGMLLGIVIGKLLSNPANSSGYQTNPDKNTWERSQTQILQQLHQTELAYEMAREMSQFHAGFLSRISHELRSPINGLIGLHQLILHDLCENPQEAREFINQAYERSLQFLKIIDEILNIARIEHGTNQLVIESVGIREVFGEVEELTYMLAANRNFPLQICLPASEIYVLADKRWLRQILVSLIDNTISRMESGYICLLIKSPHGNITTDINSHLDIYLDLPSNTVISYERLDTCLHITDNHDSEIRNISPGMKLLINQRLLEMMGGKLEIVEPDSPPISNETTNFTRLQITLPQITSTSIPEVALLAQ</sequence>
<evidence type="ECO:0000256" key="6">
    <source>
        <dbReference type="SAM" id="Phobius"/>
    </source>
</evidence>
<keyword evidence="4 8" id="KW-0418">Kinase</keyword>
<evidence type="ECO:0000259" key="7">
    <source>
        <dbReference type="PROSITE" id="PS50109"/>
    </source>
</evidence>
<evidence type="ECO:0000313" key="9">
    <source>
        <dbReference type="Proteomes" id="UP000516013"/>
    </source>
</evidence>
<proteinExistence type="predicted"/>
<dbReference type="InterPro" id="IPR005467">
    <property type="entry name" value="His_kinase_dom"/>
</dbReference>
<keyword evidence="6" id="KW-1133">Transmembrane helix</keyword>
<keyword evidence="5" id="KW-0902">Two-component regulatory system</keyword>
<accession>A0A7H0EXC0</accession>
<comment type="catalytic activity">
    <reaction evidence="1">
        <text>ATP + protein L-histidine = ADP + protein N-phospho-L-histidine.</text>
        <dbReference type="EC" id="2.7.13.3"/>
    </reaction>
</comment>
<keyword evidence="3" id="KW-0808">Transferase</keyword>
<dbReference type="InterPro" id="IPR036890">
    <property type="entry name" value="HATPase_C_sf"/>
</dbReference>
<name>A0A7H0EXC0_9CYAN</name>
<dbReference type="GO" id="GO:0000155">
    <property type="term" value="F:phosphorelay sensor kinase activity"/>
    <property type="evidence" value="ECO:0007669"/>
    <property type="project" value="InterPro"/>
</dbReference>
<gene>
    <name evidence="8" type="ORF">IAR63_10935</name>
</gene>
<feature type="transmembrane region" description="Helical" evidence="6">
    <location>
        <begin position="31"/>
        <end position="48"/>
    </location>
</feature>
<feature type="domain" description="Histidine kinase" evidence="7">
    <location>
        <begin position="100"/>
        <end position="332"/>
    </location>
</feature>